<protein>
    <recommendedName>
        <fullName evidence="2">Basal-body rod modification protein FlgD</fullName>
    </recommendedName>
</protein>
<evidence type="ECO:0000256" key="4">
    <source>
        <dbReference type="ARBA" id="ARBA00024746"/>
    </source>
</evidence>
<comment type="similarity">
    <text evidence="1">Belongs to the FlgD family.</text>
</comment>
<proteinExistence type="inferred from homology"/>
<comment type="caution">
    <text evidence="5">The sequence shown here is derived from an EMBL/GenBank/DDBJ whole genome shotgun (WGS) entry which is preliminary data.</text>
</comment>
<keyword evidence="3" id="KW-1005">Bacterial flagellum biogenesis</keyword>
<reference evidence="6" key="1">
    <citation type="journal article" date="2019" name="Int. J. Syst. Evol. Microbiol.">
        <title>The Global Catalogue of Microorganisms (GCM) 10K type strain sequencing project: providing services to taxonomists for standard genome sequencing and annotation.</title>
        <authorList>
            <consortium name="The Broad Institute Genomics Platform"/>
            <consortium name="The Broad Institute Genome Sequencing Center for Infectious Disease"/>
            <person name="Wu L."/>
            <person name="Ma J."/>
        </authorList>
    </citation>
    <scope>NUCLEOTIDE SEQUENCE [LARGE SCALE GENOMIC DNA]</scope>
    <source>
        <strain evidence="6">CGMCC 1.10759</strain>
    </source>
</reference>
<sequence>MAVDAIGSLSSSSSDAPSAAQLSQDDFMRILLAQLQFQDPLKPMDNQEFVAQLAQFSGLEINRQQSEKVDQLLAMQSVDQSVGIIGKNIEVQTSSGSSTVGSVTAVSFRTGEPRLTVNASGTTITDVKLSDVMLVR</sequence>
<organism evidence="5 6">
    <name type="scientific">Steroidobacter flavus</name>
    <dbReference type="NCBI Taxonomy" id="1842136"/>
    <lineage>
        <taxon>Bacteria</taxon>
        <taxon>Pseudomonadati</taxon>
        <taxon>Pseudomonadota</taxon>
        <taxon>Gammaproteobacteria</taxon>
        <taxon>Steroidobacterales</taxon>
        <taxon>Steroidobacteraceae</taxon>
        <taxon>Steroidobacter</taxon>
    </lineage>
</organism>
<evidence type="ECO:0000256" key="1">
    <source>
        <dbReference type="ARBA" id="ARBA00010577"/>
    </source>
</evidence>
<name>A0ABV8T0C2_9GAMM</name>
<comment type="function">
    <text evidence="4">Required for flagellar hook formation. May act as a scaffolding protein.</text>
</comment>
<keyword evidence="5" id="KW-0282">Flagellum</keyword>
<keyword evidence="5" id="KW-0966">Cell projection</keyword>
<evidence type="ECO:0000256" key="3">
    <source>
        <dbReference type="ARBA" id="ARBA00022795"/>
    </source>
</evidence>
<evidence type="ECO:0000313" key="5">
    <source>
        <dbReference type="EMBL" id="MFC4312687.1"/>
    </source>
</evidence>
<dbReference type="InterPro" id="IPR005648">
    <property type="entry name" value="FlgD"/>
</dbReference>
<gene>
    <name evidence="5" type="ORF">ACFPN2_26620</name>
</gene>
<accession>A0ABV8T0C2</accession>
<keyword evidence="6" id="KW-1185">Reference proteome</keyword>
<dbReference type="Proteomes" id="UP001595904">
    <property type="component" value="Unassembled WGS sequence"/>
</dbReference>
<evidence type="ECO:0000256" key="2">
    <source>
        <dbReference type="ARBA" id="ARBA00016013"/>
    </source>
</evidence>
<keyword evidence="5" id="KW-0969">Cilium</keyword>
<dbReference type="Pfam" id="PF03963">
    <property type="entry name" value="FlgD"/>
    <property type="match status" value="1"/>
</dbReference>
<evidence type="ECO:0000313" key="6">
    <source>
        <dbReference type="Proteomes" id="UP001595904"/>
    </source>
</evidence>
<dbReference type="RefSeq" id="WP_380602299.1">
    <property type="nucleotide sequence ID" value="NZ_JBHSDU010000014.1"/>
</dbReference>
<dbReference type="EMBL" id="JBHSDU010000014">
    <property type="protein sequence ID" value="MFC4312687.1"/>
    <property type="molecule type" value="Genomic_DNA"/>
</dbReference>